<sequence length="72" mass="8308">MWLVRCAPKLTYFGVQFMCFVVKCTHAKMETLTCRFHLATVLSLKLDCTNIDGAIIVDVTSQRFFSLWMLTI</sequence>
<dbReference type="InParanoid" id="A0A2G5DJ79"/>
<evidence type="ECO:0000313" key="2">
    <source>
        <dbReference type="Proteomes" id="UP000230069"/>
    </source>
</evidence>
<accession>A0A2G5DJ79</accession>
<dbReference type="Proteomes" id="UP000230069">
    <property type="component" value="Unassembled WGS sequence"/>
</dbReference>
<proteinExistence type="predicted"/>
<dbReference type="EMBL" id="KZ305036">
    <property type="protein sequence ID" value="PIA43546.1"/>
    <property type="molecule type" value="Genomic_DNA"/>
</dbReference>
<keyword evidence="2" id="KW-1185">Reference proteome</keyword>
<gene>
    <name evidence="1" type="ORF">AQUCO_01900144v1</name>
</gene>
<organism evidence="1 2">
    <name type="scientific">Aquilegia coerulea</name>
    <name type="common">Rocky mountain columbine</name>
    <dbReference type="NCBI Taxonomy" id="218851"/>
    <lineage>
        <taxon>Eukaryota</taxon>
        <taxon>Viridiplantae</taxon>
        <taxon>Streptophyta</taxon>
        <taxon>Embryophyta</taxon>
        <taxon>Tracheophyta</taxon>
        <taxon>Spermatophyta</taxon>
        <taxon>Magnoliopsida</taxon>
        <taxon>Ranunculales</taxon>
        <taxon>Ranunculaceae</taxon>
        <taxon>Thalictroideae</taxon>
        <taxon>Aquilegia</taxon>
    </lineage>
</organism>
<reference evidence="1 2" key="1">
    <citation type="submission" date="2017-09" db="EMBL/GenBank/DDBJ databases">
        <title>WGS assembly of Aquilegia coerulea Goldsmith.</title>
        <authorList>
            <person name="Hodges S."/>
            <person name="Kramer E."/>
            <person name="Nordborg M."/>
            <person name="Tomkins J."/>
            <person name="Borevitz J."/>
            <person name="Derieg N."/>
            <person name="Yan J."/>
            <person name="Mihaltcheva S."/>
            <person name="Hayes R.D."/>
            <person name="Rokhsar D."/>
        </authorList>
    </citation>
    <scope>NUCLEOTIDE SEQUENCE [LARGE SCALE GENOMIC DNA]</scope>
    <source>
        <strain evidence="2">cv. Goldsmith</strain>
    </source>
</reference>
<evidence type="ECO:0000313" key="1">
    <source>
        <dbReference type="EMBL" id="PIA43546.1"/>
    </source>
</evidence>
<name>A0A2G5DJ79_AQUCA</name>
<protein>
    <submittedName>
        <fullName evidence="1">Uncharacterized protein</fullName>
    </submittedName>
</protein>
<dbReference type="AlphaFoldDB" id="A0A2G5DJ79"/>